<dbReference type="InterPro" id="IPR036691">
    <property type="entry name" value="Endo/exonu/phosph_ase_sf"/>
</dbReference>
<gene>
    <name evidence="3" type="ORF">Q7C36_011830</name>
</gene>
<dbReference type="Proteomes" id="UP001187315">
    <property type="component" value="Unassembled WGS sequence"/>
</dbReference>
<evidence type="ECO:0000313" key="3">
    <source>
        <dbReference type="EMBL" id="KAK2843615.1"/>
    </source>
</evidence>
<dbReference type="EMBL" id="JAVHJS010000011">
    <property type="protein sequence ID" value="KAK2843615.1"/>
    <property type="molecule type" value="Genomic_DNA"/>
</dbReference>
<evidence type="ECO:0000313" key="4">
    <source>
        <dbReference type="Proteomes" id="UP001187315"/>
    </source>
</evidence>
<dbReference type="AlphaFoldDB" id="A0AA88SLQ2"/>
<reference evidence="3" key="1">
    <citation type="submission" date="2023-08" db="EMBL/GenBank/DDBJ databases">
        <title>Pelteobagrus vachellii genome.</title>
        <authorList>
            <person name="Liu H."/>
        </authorList>
    </citation>
    <scope>NUCLEOTIDE SEQUENCE</scope>
    <source>
        <strain evidence="3">PRFRI_2022a</strain>
        <tissue evidence="3">Muscle</tissue>
    </source>
</reference>
<dbReference type="PANTHER" id="PTHR12121:SF28">
    <property type="entry name" value="PROTEIN ANGEL HOMOLOG 1"/>
    <property type="match status" value="1"/>
</dbReference>
<dbReference type="Pfam" id="PF03372">
    <property type="entry name" value="Exo_endo_phos"/>
    <property type="match status" value="1"/>
</dbReference>
<evidence type="ECO:0000256" key="1">
    <source>
        <dbReference type="SAM" id="MobiDB-lite"/>
    </source>
</evidence>
<sequence>MIGSLIYYGLYPLTQLLTRLSESWWRRHQVIINGKAVCDGGAGSYRRFYEQQTALLDQWCNAGTKDSETPTHTLQERSEAEGLVENRSLLKIREVVVEQKSEMEQDKEKIPSVDLMDPNPESVIVSRSEQTKMQPAADESKSKSSSEKERQRFQWMVTETGGDCQFMPAAGFSCDLGSNKAAPSSTLIHSAFENHNLLKSPQESQAFTKRNEDFEPTADGAEENENNGCKAQVPLTSGLFTSENMHCDDFGTRGAEAQVSNGSLYDLTALLADNNTQSFTNHTWLRPVPTGWYLPVEYGQSDMVYCDLQLSGTSYYHGFQENFEGMWREWEDLGKTSSPCRSPKTTSVEPGSKFDFTVMSYNILAQDLLEANLELYAHCSEDVLAWENRLQNILKELQVWEPEIICLQEVQENHFHEQMYPALIEMGYECVYKRRTGIKTDGCAVCYNTKCFSPLSVRLLEFQRHECELLDRDNVGIVLLLQPNTTHGEGIRFRPICVANTHLLFNPRRGDVKLAQLAIVLAEIESIVRQYKVKGHECEIILCGDFNSLPNTPLYNLIVTGQLYYHGLPNWMVSGQEDLSYKTHHRRLYAPLWPKSLGINDNCQYYDVCESQGKESGKLQYNHDFLRQLRYCPAACVRPPDLELIPGVTDNTPTPEETQPFPPRHFRNVVCHGFNLSSVYNQNISDTERCEVTTLHSHGAAMVDYIFYSTRGGHARGCDDKEKGLKLLGRLSLPSQDDLWLLNGLPNKIYPSDHLSLLATFQLC</sequence>
<feature type="region of interest" description="Disordered" evidence="1">
    <location>
        <begin position="100"/>
        <end position="151"/>
    </location>
</feature>
<feature type="domain" description="Endonuclease/exonuclease/phosphatase" evidence="2">
    <location>
        <begin position="359"/>
        <end position="754"/>
    </location>
</feature>
<dbReference type="GO" id="GO:0000175">
    <property type="term" value="F:3'-5'-RNA exonuclease activity"/>
    <property type="evidence" value="ECO:0007669"/>
    <property type="project" value="TreeGrafter"/>
</dbReference>
<evidence type="ECO:0000259" key="2">
    <source>
        <dbReference type="Pfam" id="PF03372"/>
    </source>
</evidence>
<comment type="caution">
    <text evidence="3">The sequence shown here is derived from an EMBL/GenBank/DDBJ whole genome shotgun (WGS) entry which is preliminary data.</text>
</comment>
<accession>A0AA88SLQ2</accession>
<name>A0AA88SLQ2_TACVA</name>
<dbReference type="PANTHER" id="PTHR12121">
    <property type="entry name" value="CARBON CATABOLITE REPRESSOR PROTEIN 4"/>
    <property type="match status" value="1"/>
</dbReference>
<dbReference type="InterPro" id="IPR005135">
    <property type="entry name" value="Endo/exonuclease/phosphatase"/>
</dbReference>
<dbReference type="InterPro" id="IPR050410">
    <property type="entry name" value="CCR4/nocturin_mRNA_transcr"/>
</dbReference>
<keyword evidence="4" id="KW-1185">Reference proteome</keyword>
<organism evidence="3 4">
    <name type="scientific">Tachysurus vachellii</name>
    <name type="common">Darkbarbel catfish</name>
    <name type="synonym">Pelteobagrus vachellii</name>
    <dbReference type="NCBI Taxonomy" id="175792"/>
    <lineage>
        <taxon>Eukaryota</taxon>
        <taxon>Metazoa</taxon>
        <taxon>Chordata</taxon>
        <taxon>Craniata</taxon>
        <taxon>Vertebrata</taxon>
        <taxon>Euteleostomi</taxon>
        <taxon>Actinopterygii</taxon>
        <taxon>Neopterygii</taxon>
        <taxon>Teleostei</taxon>
        <taxon>Ostariophysi</taxon>
        <taxon>Siluriformes</taxon>
        <taxon>Bagridae</taxon>
        <taxon>Tachysurus</taxon>
    </lineage>
</organism>
<feature type="compositionally biased region" description="Basic and acidic residues" evidence="1">
    <location>
        <begin position="100"/>
        <end position="111"/>
    </location>
</feature>
<dbReference type="SUPFAM" id="SSF56219">
    <property type="entry name" value="DNase I-like"/>
    <property type="match status" value="1"/>
</dbReference>
<protein>
    <recommendedName>
        <fullName evidence="2">Endonuclease/exonuclease/phosphatase domain-containing protein</fullName>
    </recommendedName>
</protein>
<proteinExistence type="predicted"/>
<dbReference type="Gene3D" id="3.60.10.10">
    <property type="entry name" value="Endonuclease/exonuclease/phosphatase"/>
    <property type="match status" value="1"/>
</dbReference>
<feature type="compositionally biased region" description="Basic and acidic residues" evidence="1">
    <location>
        <begin position="138"/>
        <end position="151"/>
    </location>
</feature>